<keyword evidence="4 10" id="KW-0520">NAD</keyword>
<keyword evidence="8" id="KW-0170">Cobalt</keyword>
<evidence type="ECO:0000256" key="2">
    <source>
        <dbReference type="ARBA" id="ARBA00022723"/>
    </source>
</evidence>
<keyword evidence="8" id="KW-0408">Iron</keyword>
<evidence type="ECO:0000256" key="1">
    <source>
        <dbReference type="ARBA" id="ARBA00010141"/>
    </source>
</evidence>
<dbReference type="GO" id="GO:0016616">
    <property type="term" value="F:oxidoreductase activity, acting on the CH-OH group of donors, NAD or NADP as acceptor"/>
    <property type="evidence" value="ECO:0007669"/>
    <property type="project" value="InterPro"/>
</dbReference>
<evidence type="ECO:0000256" key="9">
    <source>
        <dbReference type="PIRSR" id="PIRSR601088-4"/>
    </source>
</evidence>
<dbReference type="InterPro" id="IPR036291">
    <property type="entry name" value="NAD(P)-bd_dom_sf"/>
</dbReference>
<dbReference type="InterPro" id="IPR019802">
    <property type="entry name" value="GlycHydrolase_4_CS"/>
</dbReference>
<feature type="binding site" evidence="7">
    <location>
        <position position="96"/>
    </location>
    <ligand>
        <name>substrate</name>
    </ligand>
</feature>
<sequence length="462" mass="52028">MKKGLKIVTIGGGSSYTPELMEGLINRYHELPVREIWLVDIHDGEEKLKIVGALAKRMWAATQYPVEVHLTLDRRVALKDADFVTTQFRVGLLEARIKDERIPLSHGMLGQETNGAGGIFKAFRTIPVMKQIIEDMQDLCPNAWLINFTNPSGIITETVIKQFGWEKCIGLCNVPEISMIKEPAKIGCKREDLQYRFAGLNHFHWHKVFDKDGHDVTGSLLEHINDKDGGTPKNIYQADFPVDLLQTMNLLPCGYHRYYFLKKEMLQHSIDEFRAGETRAEQVKSVENALFDLYRDTKLHEKPKELEKRGGAYYSDVACECINAIYNNKRQPMVVSTVNCGSISCLPADAIVEVTSLISAKGAEPLAWGEMKSHERGWLQMMKAMEECTIEAAIKGDYGVAYEAFNLNPLVENGAVAEKVLNELLVAHEKYLPQFANIIANIKAKGVYPQDKTVQDLLAKGK</sequence>
<comment type="caution">
    <text evidence="12">The sequence shown here is derived from an EMBL/GenBank/DDBJ whole genome shotgun (WGS) entry which is preliminary data.</text>
</comment>
<evidence type="ECO:0000256" key="8">
    <source>
        <dbReference type="PIRSR" id="PIRSR601088-3"/>
    </source>
</evidence>
<dbReference type="CDD" id="cd05296">
    <property type="entry name" value="GH4_P_beta_glucosidase"/>
    <property type="match status" value="1"/>
</dbReference>
<keyword evidence="2 8" id="KW-0479">Metal-binding</keyword>
<dbReference type="AlphaFoldDB" id="A0A840UR76"/>
<dbReference type="PROSITE" id="PS01324">
    <property type="entry name" value="GLYCOSYL_HYDROL_F4"/>
    <property type="match status" value="1"/>
</dbReference>
<dbReference type="PANTHER" id="PTHR32092:SF5">
    <property type="entry name" value="6-PHOSPHO-BETA-GLUCOSIDASE"/>
    <property type="match status" value="1"/>
</dbReference>
<dbReference type="Gene3D" id="3.40.50.720">
    <property type="entry name" value="NAD(P)-binding Rossmann-like Domain"/>
    <property type="match status" value="1"/>
</dbReference>
<organism evidence="12 13">
    <name type="scientific">Pectinatus brassicae</name>
    <dbReference type="NCBI Taxonomy" id="862415"/>
    <lineage>
        <taxon>Bacteria</taxon>
        <taxon>Bacillati</taxon>
        <taxon>Bacillota</taxon>
        <taxon>Negativicutes</taxon>
        <taxon>Selenomonadales</taxon>
        <taxon>Selenomonadaceae</taxon>
        <taxon>Pectinatus</taxon>
    </lineage>
</organism>
<dbReference type="SUPFAM" id="SSF51735">
    <property type="entry name" value="NAD(P)-binding Rossmann-fold domains"/>
    <property type="match status" value="1"/>
</dbReference>
<keyword evidence="3 10" id="KW-0378">Hydrolase</keyword>
<dbReference type="EC" id="3.2.1.86" evidence="12"/>
<keyword evidence="13" id="KW-1185">Reference proteome</keyword>
<evidence type="ECO:0000256" key="7">
    <source>
        <dbReference type="PIRSR" id="PIRSR601088-2"/>
    </source>
</evidence>
<comment type="cofactor">
    <cofactor evidence="10">
        <name>NAD(+)</name>
        <dbReference type="ChEBI" id="CHEBI:57540"/>
    </cofactor>
    <text evidence="10">Binds 1 NAD(+) per subunit.</text>
</comment>
<evidence type="ECO:0000259" key="11">
    <source>
        <dbReference type="Pfam" id="PF11975"/>
    </source>
</evidence>
<evidence type="ECO:0000256" key="4">
    <source>
        <dbReference type="ARBA" id="ARBA00023027"/>
    </source>
</evidence>
<dbReference type="GO" id="GO:0046872">
    <property type="term" value="F:metal ion binding"/>
    <property type="evidence" value="ECO:0007669"/>
    <property type="project" value="UniProtKB-KW"/>
</dbReference>
<dbReference type="PANTHER" id="PTHR32092">
    <property type="entry name" value="6-PHOSPHO-BETA-GLUCOSIDASE-RELATED"/>
    <property type="match status" value="1"/>
</dbReference>
<dbReference type="RefSeq" id="WP_183859227.1">
    <property type="nucleotide sequence ID" value="NZ_JACHFH010000004.1"/>
</dbReference>
<dbReference type="Gene3D" id="3.90.110.10">
    <property type="entry name" value="Lactate dehydrogenase/glycoside hydrolase, family 4, C-terminal"/>
    <property type="match status" value="1"/>
</dbReference>
<evidence type="ECO:0000256" key="3">
    <source>
        <dbReference type="ARBA" id="ARBA00022801"/>
    </source>
</evidence>
<keyword evidence="5 8" id="KW-0464">Manganese</keyword>
<feature type="binding site" evidence="7">
    <location>
        <position position="150"/>
    </location>
    <ligand>
        <name>substrate</name>
    </ligand>
</feature>
<protein>
    <submittedName>
        <fullName evidence="12">6-phospho-beta-glucosidase</fullName>
        <ecNumber evidence="12">3.2.1.86</ecNumber>
    </submittedName>
</protein>
<dbReference type="GO" id="GO:0005975">
    <property type="term" value="P:carbohydrate metabolic process"/>
    <property type="evidence" value="ECO:0007669"/>
    <property type="project" value="InterPro"/>
</dbReference>
<evidence type="ECO:0000256" key="5">
    <source>
        <dbReference type="ARBA" id="ARBA00023211"/>
    </source>
</evidence>
<comment type="similarity">
    <text evidence="1 10">Belongs to the glycosyl hydrolase 4 family.</text>
</comment>
<feature type="site" description="Increases basicity of active site Tyr" evidence="9">
    <location>
        <position position="112"/>
    </location>
</feature>
<dbReference type="Pfam" id="PF11975">
    <property type="entry name" value="Glyco_hydro_4C"/>
    <property type="match status" value="1"/>
</dbReference>
<evidence type="ECO:0000256" key="10">
    <source>
        <dbReference type="RuleBase" id="RU361152"/>
    </source>
</evidence>
<feature type="domain" description="Glycosyl hydrolase family 4 C-terminal" evidence="11">
    <location>
        <begin position="197"/>
        <end position="411"/>
    </location>
</feature>
<dbReference type="GO" id="GO:0008706">
    <property type="term" value="F:6-phospho-beta-glucosidase activity"/>
    <property type="evidence" value="ECO:0007669"/>
    <property type="project" value="UniProtKB-EC"/>
</dbReference>
<dbReference type="InterPro" id="IPR015955">
    <property type="entry name" value="Lactate_DH/Glyco_Ohase_4_C"/>
</dbReference>
<reference evidence="12 13" key="1">
    <citation type="submission" date="2020-08" db="EMBL/GenBank/DDBJ databases">
        <title>Genomic Encyclopedia of Type Strains, Phase IV (KMG-IV): sequencing the most valuable type-strain genomes for metagenomic binning, comparative biology and taxonomic classification.</title>
        <authorList>
            <person name="Goeker M."/>
        </authorList>
    </citation>
    <scope>NUCLEOTIDE SEQUENCE [LARGE SCALE GENOMIC DNA]</scope>
    <source>
        <strain evidence="12 13">DSM 24661</strain>
    </source>
</reference>
<accession>A0A840UR76</accession>
<feature type="binding site" evidence="8">
    <location>
        <position position="172"/>
    </location>
    <ligand>
        <name>Mn(2+)</name>
        <dbReference type="ChEBI" id="CHEBI:29035"/>
    </ligand>
</feature>
<feature type="binding site" evidence="8">
    <location>
        <position position="202"/>
    </location>
    <ligand>
        <name>Mn(2+)</name>
        <dbReference type="ChEBI" id="CHEBI:29035"/>
    </ligand>
</feature>
<evidence type="ECO:0000256" key="6">
    <source>
        <dbReference type="ARBA" id="ARBA00023295"/>
    </source>
</evidence>
<keyword evidence="6 10" id="KW-0326">Glycosidase</keyword>
<gene>
    <name evidence="12" type="ORF">HNR32_000455</name>
</gene>
<dbReference type="InterPro" id="IPR001088">
    <property type="entry name" value="Glyco_hydro_4"/>
</dbReference>
<dbReference type="SUPFAM" id="SSF56327">
    <property type="entry name" value="LDH C-terminal domain-like"/>
    <property type="match status" value="1"/>
</dbReference>
<dbReference type="EMBL" id="JACHFH010000004">
    <property type="protein sequence ID" value="MBB5335334.1"/>
    <property type="molecule type" value="Genomic_DNA"/>
</dbReference>
<proteinExistence type="inferred from homology"/>
<dbReference type="InterPro" id="IPR022616">
    <property type="entry name" value="Glyco_hydro_4_C"/>
</dbReference>
<evidence type="ECO:0000313" key="13">
    <source>
        <dbReference type="Proteomes" id="UP000559117"/>
    </source>
</evidence>
<evidence type="ECO:0000313" key="12">
    <source>
        <dbReference type="EMBL" id="MBB5335334.1"/>
    </source>
</evidence>
<dbReference type="Proteomes" id="UP000559117">
    <property type="component" value="Unassembled WGS sequence"/>
</dbReference>
<keyword evidence="8" id="KW-0533">Nickel</keyword>
<dbReference type="PRINTS" id="PR00732">
    <property type="entry name" value="GLHYDRLASE4"/>
</dbReference>
<name>A0A840UR76_9FIRM</name>
<dbReference type="Pfam" id="PF02056">
    <property type="entry name" value="Glyco_hydro_4"/>
    <property type="match status" value="1"/>
</dbReference>